<evidence type="ECO:0000256" key="1">
    <source>
        <dbReference type="ARBA" id="ARBA00000677"/>
    </source>
</evidence>
<dbReference type="RefSeq" id="WP_188775966.1">
    <property type="nucleotide sequence ID" value="NZ_BMMB01000005.1"/>
</dbReference>
<dbReference type="PANTHER" id="PTHR43390">
    <property type="entry name" value="SIGNAL PEPTIDASE I"/>
    <property type="match status" value="1"/>
</dbReference>
<feature type="transmembrane region" description="Helical" evidence="6">
    <location>
        <begin position="24"/>
        <end position="48"/>
    </location>
</feature>
<name>A0ABU1IX94_9BACL</name>
<evidence type="ECO:0000256" key="4">
    <source>
        <dbReference type="ARBA" id="ARBA00013208"/>
    </source>
</evidence>
<evidence type="ECO:0000313" key="8">
    <source>
        <dbReference type="EMBL" id="MDR6243881.1"/>
    </source>
</evidence>
<evidence type="ECO:0000256" key="5">
    <source>
        <dbReference type="ARBA" id="ARBA00022801"/>
    </source>
</evidence>
<keyword evidence="6" id="KW-0472">Membrane</keyword>
<evidence type="ECO:0000259" key="7">
    <source>
        <dbReference type="Pfam" id="PF10502"/>
    </source>
</evidence>
<dbReference type="Gene3D" id="2.10.109.10">
    <property type="entry name" value="Umud Fragment, subunit A"/>
    <property type="match status" value="1"/>
</dbReference>
<dbReference type="PRINTS" id="PR00727">
    <property type="entry name" value="LEADERPTASE"/>
</dbReference>
<evidence type="ECO:0000313" key="9">
    <source>
        <dbReference type="Proteomes" id="UP001185028"/>
    </source>
</evidence>
<keyword evidence="6" id="KW-1133">Transmembrane helix</keyword>
<gene>
    <name evidence="8" type="ORF">JOC58_001774</name>
</gene>
<dbReference type="Proteomes" id="UP001185028">
    <property type="component" value="Unassembled WGS sequence"/>
</dbReference>
<dbReference type="PANTHER" id="PTHR43390:SF1">
    <property type="entry name" value="CHLOROPLAST PROCESSING PEPTIDASE"/>
    <property type="match status" value="1"/>
</dbReference>
<dbReference type="InterPro" id="IPR036286">
    <property type="entry name" value="LexA/Signal_pep-like_sf"/>
</dbReference>
<dbReference type="EMBL" id="JAVDQH010000006">
    <property type="protein sequence ID" value="MDR6243881.1"/>
    <property type="molecule type" value="Genomic_DNA"/>
</dbReference>
<dbReference type="InterPro" id="IPR019757">
    <property type="entry name" value="Pept_S26A_signal_pept_1_Lys-AS"/>
</dbReference>
<accession>A0ABU1IX94</accession>
<evidence type="ECO:0000256" key="6">
    <source>
        <dbReference type="RuleBase" id="RU362042"/>
    </source>
</evidence>
<keyword evidence="6" id="KW-0812">Transmembrane</keyword>
<dbReference type="PROSITE" id="PS00761">
    <property type="entry name" value="SPASE_I_3"/>
    <property type="match status" value="1"/>
</dbReference>
<keyword evidence="9" id="KW-1185">Reference proteome</keyword>
<comment type="catalytic activity">
    <reaction evidence="1 6">
        <text>Cleavage of hydrophobic, N-terminal signal or leader sequences from secreted and periplasmic proteins.</text>
        <dbReference type="EC" id="3.4.21.89"/>
    </reaction>
</comment>
<reference evidence="8 9" key="1">
    <citation type="submission" date="2023-07" db="EMBL/GenBank/DDBJ databases">
        <title>Genomic Encyclopedia of Type Strains, Phase IV (KMG-IV): sequencing the most valuable type-strain genomes for metagenomic binning, comparative biology and taxonomic classification.</title>
        <authorList>
            <person name="Goeker M."/>
        </authorList>
    </citation>
    <scope>NUCLEOTIDE SEQUENCE [LARGE SCALE GENOMIC DNA]</scope>
    <source>
        <strain evidence="8 9">DSM 22170</strain>
    </source>
</reference>
<protein>
    <recommendedName>
        <fullName evidence="4 6">Signal peptidase I</fullName>
        <ecNumber evidence="4 6">3.4.21.89</ecNumber>
    </recommendedName>
</protein>
<organism evidence="8 9">
    <name type="scientific">Paenibacillus hunanensis</name>
    <dbReference type="NCBI Taxonomy" id="539262"/>
    <lineage>
        <taxon>Bacteria</taxon>
        <taxon>Bacillati</taxon>
        <taxon>Bacillota</taxon>
        <taxon>Bacilli</taxon>
        <taxon>Bacillales</taxon>
        <taxon>Paenibacillaceae</taxon>
        <taxon>Paenibacillus</taxon>
    </lineage>
</organism>
<evidence type="ECO:0000256" key="3">
    <source>
        <dbReference type="ARBA" id="ARBA00009370"/>
    </source>
</evidence>
<keyword evidence="5 6" id="KW-0378">Hydrolase</keyword>
<dbReference type="InterPro" id="IPR019533">
    <property type="entry name" value="Peptidase_S26"/>
</dbReference>
<dbReference type="CDD" id="cd06530">
    <property type="entry name" value="S26_SPase_I"/>
    <property type="match status" value="1"/>
</dbReference>
<dbReference type="GO" id="GO:0009003">
    <property type="term" value="F:signal peptidase activity"/>
    <property type="evidence" value="ECO:0007669"/>
    <property type="project" value="UniProtKB-EC"/>
</dbReference>
<sequence>MNTPNADEQVHASARRSARQFKSWALIIVLAVILSLLMRTFVFEAFIVDGKSMEPNFHTNEKVIVNKLVYKLHDPRPGEVIVLHVPSRHSDFIKRVIAVGGDEVRVQGDTVTVNGQPIVEPYIAQAIAAAKQQHTVYNINDFPSNEVPDGKVPEGYVFVMGDNRSHSQDSRMVGYIPLSDVIGRADLIFWPLANAQRIVPNKATS</sequence>
<dbReference type="EC" id="3.4.21.89" evidence="4 6"/>
<keyword evidence="6" id="KW-0645">Protease</keyword>
<dbReference type="NCBIfam" id="TIGR02227">
    <property type="entry name" value="sigpep_I_bact"/>
    <property type="match status" value="1"/>
</dbReference>
<feature type="domain" description="Peptidase S26" evidence="7">
    <location>
        <begin position="22"/>
        <end position="190"/>
    </location>
</feature>
<dbReference type="Pfam" id="PF10502">
    <property type="entry name" value="Peptidase_S26"/>
    <property type="match status" value="1"/>
</dbReference>
<comment type="similarity">
    <text evidence="3 6">Belongs to the peptidase S26 family.</text>
</comment>
<dbReference type="SUPFAM" id="SSF51306">
    <property type="entry name" value="LexA/Signal peptidase"/>
    <property type="match status" value="1"/>
</dbReference>
<dbReference type="InterPro" id="IPR019758">
    <property type="entry name" value="Pept_S26A_signal_pept_1_CS"/>
</dbReference>
<comment type="subcellular location">
    <subcellularLocation>
        <location evidence="2">Cell membrane</location>
        <topology evidence="2">Single-pass type II membrane protein</topology>
    </subcellularLocation>
    <subcellularLocation>
        <location evidence="6">Membrane</location>
        <topology evidence="6">Single-pass type II membrane protein</topology>
    </subcellularLocation>
</comment>
<dbReference type="InterPro" id="IPR000223">
    <property type="entry name" value="Pept_S26A_signal_pept_1"/>
</dbReference>
<evidence type="ECO:0000256" key="2">
    <source>
        <dbReference type="ARBA" id="ARBA00004401"/>
    </source>
</evidence>
<comment type="caution">
    <text evidence="8">The sequence shown here is derived from an EMBL/GenBank/DDBJ whole genome shotgun (WGS) entry which is preliminary data.</text>
</comment>
<proteinExistence type="inferred from homology"/>
<dbReference type="PROSITE" id="PS00760">
    <property type="entry name" value="SPASE_I_2"/>
    <property type="match status" value="1"/>
</dbReference>